<dbReference type="InterPro" id="IPR002938">
    <property type="entry name" value="FAD-bd"/>
</dbReference>
<gene>
    <name evidence="5" type="ORF">ACK4CT_36275</name>
</gene>
<dbReference type="Proteomes" id="UP001635816">
    <property type="component" value="Unassembled WGS sequence"/>
</dbReference>
<keyword evidence="6" id="KW-1185">Reference proteome</keyword>
<dbReference type="Pfam" id="PF01494">
    <property type="entry name" value="FAD_binding_3"/>
    <property type="match status" value="1"/>
</dbReference>
<dbReference type="PANTHER" id="PTHR43004">
    <property type="entry name" value="TRK SYSTEM POTASSIUM UPTAKE PROTEIN"/>
    <property type="match status" value="1"/>
</dbReference>
<keyword evidence="3" id="KW-0274">FAD</keyword>
<evidence type="ECO:0000256" key="1">
    <source>
        <dbReference type="ARBA" id="ARBA00001974"/>
    </source>
</evidence>
<dbReference type="EMBL" id="JBKBDD010000030">
    <property type="protein sequence ID" value="MFN6548609.1"/>
    <property type="molecule type" value="Genomic_DNA"/>
</dbReference>
<evidence type="ECO:0000259" key="4">
    <source>
        <dbReference type="Pfam" id="PF01494"/>
    </source>
</evidence>
<dbReference type="Gene3D" id="3.50.50.60">
    <property type="entry name" value="FAD/NAD(P)-binding domain"/>
    <property type="match status" value="1"/>
</dbReference>
<dbReference type="Gene3D" id="3.40.30.120">
    <property type="match status" value="1"/>
</dbReference>
<evidence type="ECO:0000313" key="6">
    <source>
        <dbReference type="Proteomes" id="UP001635816"/>
    </source>
</evidence>
<keyword evidence="5" id="KW-0503">Monooxygenase</keyword>
<reference evidence="5 6" key="1">
    <citation type="submission" date="2024-12" db="EMBL/GenBank/DDBJ databases">
        <title>The coexistence of Mycolicibacterium septicum and Mycolicibacterium nivoides in clinical samples.</title>
        <authorList>
            <person name="Wang C."/>
            <person name="Feng Y."/>
            <person name="Zong Z."/>
        </authorList>
    </citation>
    <scope>NUCLEOTIDE SEQUENCE [LARGE SCALE GENOMIC DNA]</scope>
    <source>
        <strain evidence="5 6">120309</strain>
    </source>
</reference>
<evidence type="ECO:0000256" key="2">
    <source>
        <dbReference type="ARBA" id="ARBA00022630"/>
    </source>
</evidence>
<sequence length="502" mass="54318">MDSCSDTPQPQAIVVGAGPTGLMLACELKMAGVDVLVIEQRQTGTVGESRAPGLQAHTLEIFDQRGLLDRFLQLGRRLPFALFATIPMSPSDHDPDWPGGLILPQHETERILASRANELGVRILWSTTLLGLHQDEQGVAVVIDDGHRWTTMRCEYLVGCDGGRSTVRSSAAIAFPGEDACSHWLVADAHLDNPPDEPFFRSPRIGTVQITRTEPGWCRLSLLLTSPPVDRAAPVTVDDVRAAMIEGIGTDFGLTTVRWASRFSDAVHQAAHYRVGRVFLAGDAAHTHSPIGGQGLNLGIQDAMNLGWKIAAAIGGGPDSLLDTYHDERHPVAAAAIALTKAQTALIKPGRQIDAVRAVMTEALATSEVCMTLSARLSGLDIQYCNDANPHPLLGRRAPNLALTTTRGDTFLFDLLHEAEFVLLNLGTTDLTPVSGQCGARLRYVQARLQHGNTSWPIPGRGAVTAPKALLIRPDGYIAWLTELEEPVDHRALTKEISRWMT</sequence>
<protein>
    <submittedName>
        <fullName evidence="5">FAD-dependent monooxygenase</fullName>
    </submittedName>
</protein>
<comment type="caution">
    <text evidence="5">The sequence shown here is derived from an EMBL/GenBank/DDBJ whole genome shotgun (WGS) entry which is preliminary data.</text>
</comment>
<keyword evidence="5" id="KW-0560">Oxidoreductase</keyword>
<dbReference type="Pfam" id="PF21274">
    <property type="entry name" value="Rng_hyd_C"/>
    <property type="match status" value="1"/>
</dbReference>
<dbReference type="GO" id="GO:0004497">
    <property type="term" value="F:monooxygenase activity"/>
    <property type="evidence" value="ECO:0007669"/>
    <property type="project" value="UniProtKB-KW"/>
</dbReference>
<dbReference type="PRINTS" id="PR00420">
    <property type="entry name" value="RNGMNOXGNASE"/>
</dbReference>
<dbReference type="SUPFAM" id="SSF51905">
    <property type="entry name" value="FAD/NAD(P)-binding domain"/>
    <property type="match status" value="1"/>
</dbReference>
<accession>A0ABW9LKT0</accession>
<dbReference type="PANTHER" id="PTHR43004:SF19">
    <property type="entry name" value="BINDING MONOOXYGENASE, PUTATIVE (JCVI)-RELATED"/>
    <property type="match status" value="1"/>
</dbReference>
<dbReference type="InterPro" id="IPR050641">
    <property type="entry name" value="RIFMO-like"/>
</dbReference>
<evidence type="ECO:0000313" key="5">
    <source>
        <dbReference type="EMBL" id="MFN6548609.1"/>
    </source>
</evidence>
<dbReference type="RefSeq" id="WP_409546005.1">
    <property type="nucleotide sequence ID" value="NZ_JBKBDD010000030.1"/>
</dbReference>
<organism evidence="5 6">
    <name type="scientific">Mycolicibacterium nivoides</name>
    <dbReference type="NCBI Taxonomy" id="2487344"/>
    <lineage>
        <taxon>Bacteria</taxon>
        <taxon>Bacillati</taxon>
        <taxon>Actinomycetota</taxon>
        <taxon>Actinomycetes</taxon>
        <taxon>Mycobacteriales</taxon>
        <taxon>Mycobacteriaceae</taxon>
        <taxon>Mycolicibacterium</taxon>
    </lineage>
</organism>
<evidence type="ECO:0000256" key="3">
    <source>
        <dbReference type="ARBA" id="ARBA00022827"/>
    </source>
</evidence>
<comment type="cofactor">
    <cofactor evidence="1">
        <name>FAD</name>
        <dbReference type="ChEBI" id="CHEBI:57692"/>
    </cofactor>
</comment>
<feature type="domain" description="FAD-binding" evidence="4">
    <location>
        <begin position="11"/>
        <end position="338"/>
    </location>
</feature>
<name>A0ABW9LKT0_9MYCO</name>
<keyword evidence="2" id="KW-0285">Flavoprotein</keyword>
<proteinExistence type="predicted"/>
<dbReference type="Gene3D" id="3.30.70.2450">
    <property type="match status" value="1"/>
</dbReference>
<dbReference type="InterPro" id="IPR036188">
    <property type="entry name" value="FAD/NAD-bd_sf"/>
</dbReference>